<evidence type="ECO:0000313" key="1">
    <source>
        <dbReference type="EMBL" id="KKU33460.1"/>
    </source>
</evidence>
<accession>A0A0G1SJF2</accession>
<dbReference type="Proteomes" id="UP000034705">
    <property type="component" value="Unassembled WGS sequence"/>
</dbReference>
<dbReference type="EMBL" id="LCMG01000009">
    <property type="protein sequence ID" value="KKU33460.1"/>
    <property type="molecule type" value="Genomic_DNA"/>
</dbReference>
<sequence>MSNERSSLFEYASVRARLPEHVRVPLDVLREEVLAICAAHDVNHPTKLGRERVSKLLEDIKYIFEHRDLPLREKGDVDDQEYEVTLSGDLEDCITVLDQKGRFIFATYDTTPIRIYDQDGNEQILEDDVECVSFAYLGEDLVLIKGQPAMMVAFHRENSPWVENAYRKNAPNAPWQPTQGFRKTGTRISAVRAINKMGFYIYHPVGEDGEVHEEIAFKEEALENVAYVGNIPFFILRTIAGEYLISTAEETIIGNPRGYKEQPLFCEKNGRAHFIFINKMKHTISVMNDEGNLFEEDIPLPDQVASVTHALFINNTYVFTGFFENGNSVLFDERGTILWEKEVGHRFGPGRNESVKDLVACSSTFCLKTCERVSDSAGNEHHVGHYYDPDGKEIMHYKMFDLPENTPDPVFLNGSYAFVDSFLGHIYVKHGSNATPKTWVDIFALEQIDEYRFYVIGKEEIAEGTYQIAKRVYDTRTLEPAVKRRKKNVNPQTTP</sequence>
<reference evidence="1 2" key="1">
    <citation type="journal article" date="2015" name="Nature">
        <title>rRNA introns, odd ribosomes, and small enigmatic genomes across a large radiation of phyla.</title>
        <authorList>
            <person name="Brown C.T."/>
            <person name="Hug L.A."/>
            <person name="Thomas B.C."/>
            <person name="Sharon I."/>
            <person name="Castelle C.J."/>
            <person name="Singh A."/>
            <person name="Wilkins M.J."/>
            <person name="Williams K.H."/>
            <person name="Banfield J.F."/>
        </authorList>
    </citation>
    <scope>NUCLEOTIDE SEQUENCE [LARGE SCALE GENOMIC DNA]</scope>
</reference>
<organism evidence="1 2">
    <name type="scientific">Candidatus Uhrbacteria bacterium GW2011_GWF2_46_218</name>
    <dbReference type="NCBI Taxonomy" id="1619001"/>
    <lineage>
        <taxon>Bacteria</taxon>
        <taxon>Candidatus Uhriibacteriota</taxon>
    </lineage>
</organism>
<comment type="caution">
    <text evidence="1">The sequence shown here is derived from an EMBL/GenBank/DDBJ whole genome shotgun (WGS) entry which is preliminary data.</text>
</comment>
<gene>
    <name evidence="1" type="ORF">UX45_C0009G0028</name>
</gene>
<evidence type="ECO:0000313" key="2">
    <source>
        <dbReference type="Proteomes" id="UP000034705"/>
    </source>
</evidence>
<protein>
    <submittedName>
        <fullName evidence="1">Uncharacterized protein</fullName>
    </submittedName>
</protein>
<dbReference type="AlphaFoldDB" id="A0A0G1SJF2"/>
<name>A0A0G1SJF2_9BACT</name>
<proteinExistence type="predicted"/>